<organism evidence="1">
    <name type="scientific">marine sediment metagenome</name>
    <dbReference type="NCBI Taxonomy" id="412755"/>
    <lineage>
        <taxon>unclassified sequences</taxon>
        <taxon>metagenomes</taxon>
        <taxon>ecological metagenomes</taxon>
    </lineage>
</organism>
<sequence>LWAFIEPNQVYSNTGTGLNNGTEWGSANLIGDTANNITNLFLSNDNFMVGREDGLFHFDSDGGQHQLRPDLRTNRSTDNFKYVTEWQAGIYHSEIDGMGEITSYNAYEPMGPLHDLDDIGKRGDVVGLAADKDWIYVAIKDGAATPEYWIYKGREVRKGGELRWLWCPFIYLGENATATLAVIQHSATVRKLWFGKGDASYYVILSDNPTDDSTYKFAADGYVRMSWDYGTDPNWDKLWQSAVLEVTGATTDITVQVQYLKDESAIAECIPASTN</sequence>
<protein>
    <submittedName>
        <fullName evidence="1">Uncharacterized protein</fullName>
    </submittedName>
</protein>
<name>X1BE59_9ZZZZ</name>
<feature type="non-terminal residue" evidence="1">
    <location>
        <position position="1"/>
    </location>
</feature>
<feature type="non-terminal residue" evidence="1">
    <location>
        <position position="275"/>
    </location>
</feature>
<evidence type="ECO:0000313" key="1">
    <source>
        <dbReference type="EMBL" id="GAG79467.1"/>
    </source>
</evidence>
<dbReference type="EMBL" id="BART01012315">
    <property type="protein sequence ID" value="GAG79467.1"/>
    <property type="molecule type" value="Genomic_DNA"/>
</dbReference>
<gene>
    <name evidence="1" type="ORF">S01H4_25768</name>
</gene>
<comment type="caution">
    <text evidence="1">The sequence shown here is derived from an EMBL/GenBank/DDBJ whole genome shotgun (WGS) entry which is preliminary data.</text>
</comment>
<reference evidence="1" key="1">
    <citation type="journal article" date="2014" name="Front. Microbiol.">
        <title>High frequency of phylogenetically diverse reductive dehalogenase-homologous genes in deep subseafloor sedimentary metagenomes.</title>
        <authorList>
            <person name="Kawai M."/>
            <person name="Futagami T."/>
            <person name="Toyoda A."/>
            <person name="Takaki Y."/>
            <person name="Nishi S."/>
            <person name="Hori S."/>
            <person name="Arai W."/>
            <person name="Tsubouchi T."/>
            <person name="Morono Y."/>
            <person name="Uchiyama I."/>
            <person name="Ito T."/>
            <person name="Fujiyama A."/>
            <person name="Inagaki F."/>
            <person name="Takami H."/>
        </authorList>
    </citation>
    <scope>NUCLEOTIDE SEQUENCE</scope>
    <source>
        <strain evidence="1">Expedition CK06-06</strain>
    </source>
</reference>
<proteinExistence type="predicted"/>
<accession>X1BE59</accession>
<dbReference type="AlphaFoldDB" id="X1BE59"/>